<reference evidence="13" key="1">
    <citation type="submission" date="2025-08" db="UniProtKB">
        <authorList>
            <consortium name="RefSeq"/>
        </authorList>
    </citation>
    <scope>IDENTIFICATION</scope>
</reference>
<dbReference type="InterPro" id="IPR043547">
    <property type="entry name" value="Mimecan/Epiphycan/Opticin"/>
</dbReference>
<accession>A0A6P8FH26</accession>
<keyword evidence="9" id="KW-0325">Glycoprotein</keyword>
<dbReference type="SMART" id="SM00364">
    <property type="entry name" value="LRR_BAC"/>
    <property type="match status" value="4"/>
</dbReference>
<evidence type="ECO:0000256" key="2">
    <source>
        <dbReference type="ARBA" id="ARBA00006912"/>
    </source>
</evidence>
<keyword evidence="8" id="KW-1015">Disulfide bond</keyword>
<dbReference type="PROSITE" id="PS51450">
    <property type="entry name" value="LRR"/>
    <property type="match status" value="2"/>
</dbReference>
<dbReference type="GO" id="GO:0005615">
    <property type="term" value="C:extracellular space"/>
    <property type="evidence" value="ECO:0007669"/>
    <property type="project" value="TreeGrafter"/>
</dbReference>
<dbReference type="Pfam" id="PF13855">
    <property type="entry name" value="LRR_8"/>
    <property type="match status" value="2"/>
</dbReference>
<dbReference type="InterPro" id="IPR032675">
    <property type="entry name" value="LRR_dom_sf"/>
</dbReference>
<evidence type="ECO:0000256" key="3">
    <source>
        <dbReference type="ARBA" id="ARBA00022525"/>
    </source>
</evidence>
<dbReference type="CTD" id="26254"/>
<dbReference type="GO" id="GO:0060348">
    <property type="term" value="P:bone development"/>
    <property type="evidence" value="ECO:0007669"/>
    <property type="project" value="TreeGrafter"/>
</dbReference>
<keyword evidence="3" id="KW-0964">Secreted</keyword>
<keyword evidence="6 10" id="KW-0732">Signal</keyword>
<name>A0A6P8FH26_CLUHA</name>
<organism evidence="12 13">
    <name type="scientific">Clupea harengus</name>
    <name type="common">Atlantic herring</name>
    <dbReference type="NCBI Taxonomy" id="7950"/>
    <lineage>
        <taxon>Eukaryota</taxon>
        <taxon>Metazoa</taxon>
        <taxon>Chordata</taxon>
        <taxon>Craniata</taxon>
        <taxon>Vertebrata</taxon>
        <taxon>Euteleostomi</taxon>
        <taxon>Actinopterygii</taxon>
        <taxon>Neopterygii</taxon>
        <taxon>Teleostei</taxon>
        <taxon>Clupei</taxon>
        <taxon>Clupeiformes</taxon>
        <taxon>Clupeoidei</taxon>
        <taxon>Clupeidae</taxon>
        <taxon>Clupea</taxon>
    </lineage>
</organism>
<evidence type="ECO:0000313" key="12">
    <source>
        <dbReference type="Proteomes" id="UP000515152"/>
    </source>
</evidence>
<dbReference type="RefSeq" id="XP_031422976.1">
    <property type="nucleotide sequence ID" value="XM_031567116.2"/>
</dbReference>
<feature type="signal peptide" evidence="10">
    <location>
        <begin position="1"/>
        <end position="19"/>
    </location>
</feature>
<evidence type="ECO:0000256" key="1">
    <source>
        <dbReference type="ARBA" id="ARBA00004498"/>
    </source>
</evidence>
<dbReference type="PANTHER" id="PTHR46269">
    <property type="entry name" value="EPIPHYCAN-RELATED"/>
    <property type="match status" value="1"/>
</dbReference>
<dbReference type="InterPro" id="IPR001611">
    <property type="entry name" value="Leu-rich_rpt"/>
</dbReference>
<keyword evidence="7" id="KW-0677">Repeat</keyword>
<keyword evidence="5" id="KW-0433">Leucine-rich repeat</keyword>
<keyword evidence="4" id="KW-0272">Extracellular matrix</keyword>
<feature type="domain" description="LRRNT" evidence="11">
    <location>
        <begin position="117"/>
        <end position="147"/>
    </location>
</feature>
<dbReference type="SMART" id="SM00369">
    <property type="entry name" value="LRR_TYP"/>
    <property type="match status" value="4"/>
</dbReference>
<evidence type="ECO:0000313" key="13">
    <source>
        <dbReference type="RefSeq" id="XP_031422976.1"/>
    </source>
</evidence>
<dbReference type="GO" id="GO:0061975">
    <property type="term" value="P:articular cartilage development"/>
    <property type="evidence" value="ECO:0007669"/>
    <property type="project" value="TreeGrafter"/>
</dbReference>
<dbReference type="GeneID" id="105895881"/>
<dbReference type="OrthoDB" id="676979at2759"/>
<dbReference type="SUPFAM" id="SSF52058">
    <property type="entry name" value="L domain-like"/>
    <property type="match status" value="1"/>
</dbReference>
<evidence type="ECO:0000256" key="4">
    <source>
        <dbReference type="ARBA" id="ARBA00022530"/>
    </source>
</evidence>
<dbReference type="InterPro" id="IPR000372">
    <property type="entry name" value="LRRNT"/>
</dbReference>
<proteinExistence type="inferred from homology"/>
<dbReference type="KEGG" id="char:105895881"/>
<evidence type="ECO:0000256" key="7">
    <source>
        <dbReference type="ARBA" id="ARBA00022737"/>
    </source>
</evidence>
<dbReference type="SMART" id="SM00013">
    <property type="entry name" value="LRRNT"/>
    <property type="match status" value="1"/>
</dbReference>
<dbReference type="AlphaFoldDB" id="A0A6P8FH26"/>
<evidence type="ECO:0000256" key="10">
    <source>
        <dbReference type="SAM" id="SignalP"/>
    </source>
</evidence>
<dbReference type="Proteomes" id="UP000515152">
    <property type="component" value="Chromosome 5"/>
</dbReference>
<dbReference type="Gene3D" id="3.80.10.10">
    <property type="entry name" value="Ribonuclease Inhibitor"/>
    <property type="match status" value="2"/>
</dbReference>
<dbReference type="InterPro" id="IPR003591">
    <property type="entry name" value="Leu-rich_rpt_typical-subtyp"/>
</dbReference>
<dbReference type="GO" id="GO:0031012">
    <property type="term" value="C:extracellular matrix"/>
    <property type="evidence" value="ECO:0007669"/>
    <property type="project" value="TreeGrafter"/>
</dbReference>
<gene>
    <name evidence="13" type="primary">optc</name>
</gene>
<evidence type="ECO:0000256" key="5">
    <source>
        <dbReference type="ARBA" id="ARBA00022614"/>
    </source>
</evidence>
<sequence length="322" mass="36023">MVLFTALLVALSLITGSNSAPPMDSNPVIYDLENYDVETDPWEHNNYAEGYDYDDVDEEIEVGTIAPPPLPSPEPPAVIHVEEVPLALLPTKAPTPPTLDFTGTGLFGPDSGLGMPTCLLCVCISGSVYCDDAELDQIPPLPKDTTHFYARFNSIKRLQTKDFVHLNQLKRIDLTGNQISAIEEDALRSLSQLQELLLADNRIQTLPELPKTIKHLDVSNNQLKSARLHDEAFKDMSNLQFLYLSKNQLDYVPVPLPESLRVLHLQNNNIQTLHEDTFCNHHNTRYVRPALEDIRLDGNPLNINLFPRAYVCLPRLPVGNAN</sequence>
<keyword evidence="12" id="KW-1185">Reference proteome</keyword>
<comment type="similarity">
    <text evidence="2">Belongs to the small leucine-rich proteoglycan (SLRP) family. SLRP class III subfamily.</text>
</comment>
<dbReference type="SMART" id="SM00365">
    <property type="entry name" value="LRR_SD22"/>
    <property type="match status" value="3"/>
</dbReference>
<evidence type="ECO:0000256" key="6">
    <source>
        <dbReference type="ARBA" id="ARBA00022729"/>
    </source>
</evidence>
<feature type="chain" id="PRO_5028340416" evidence="10">
    <location>
        <begin position="20"/>
        <end position="322"/>
    </location>
</feature>
<dbReference type="Pfam" id="PF00560">
    <property type="entry name" value="LRR_1"/>
    <property type="match status" value="1"/>
</dbReference>
<evidence type="ECO:0000259" key="11">
    <source>
        <dbReference type="SMART" id="SM00013"/>
    </source>
</evidence>
<protein>
    <submittedName>
        <fullName evidence="13">Opticin</fullName>
    </submittedName>
</protein>
<evidence type="ECO:0000256" key="9">
    <source>
        <dbReference type="ARBA" id="ARBA00023180"/>
    </source>
</evidence>
<dbReference type="PANTHER" id="PTHR46269:SF4">
    <property type="entry name" value="OPTICIN"/>
    <property type="match status" value="1"/>
</dbReference>
<comment type="subcellular location">
    <subcellularLocation>
        <location evidence="1">Secreted</location>
        <location evidence="1">Extracellular space</location>
        <location evidence="1">Extracellular matrix</location>
    </subcellularLocation>
</comment>
<evidence type="ECO:0000256" key="8">
    <source>
        <dbReference type="ARBA" id="ARBA00023157"/>
    </source>
</evidence>